<dbReference type="EMBL" id="JAIZAY010000018">
    <property type="protein sequence ID" value="KAJ8025061.1"/>
    <property type="molecule type" value="Genomic_DNA"/>
</dbReference>
<evidence type="ECO:0000259" key="11">
    <source>
        <dbReference type="Pfam" id="PF04158"/>
    </source>
</evidence>
<dbReference type="FunFam" id="2.130.10.10:FF:000132">
    <property type="entry name" value="DDB1- and CUL4-associated factor 13"/>
    <property type="match status" value="1"/>
</dbReference>
<dbReference type="Pfam" id="PF04158">
    <property type="entry name" value="Sof1"/>
    <property type="match status" value="1"/>
</dbReference>
<feature type="repeat" description="WD" evidence="9">
    <location>
        <begin position="207"/>
        <end position="238"/>
    </location>
</feature>
<dbReference type="Proteomes" id="UP001152320">
    <property type="component" value="Chromosome 18"/>
</dbReference>
<reference evidence="12" key="1">
    <citation type="submission" date="2021-10" db="EMBL/GenBank/DDBJ databases">
        <title>Tropical sea cucumber genome reveals ecological adaptation and Cuvierian tubules defense mechanism.</title>
        <authorList>
            <person name="Chen T."/>
        </authorList>
    </citation>
    <scope>NUCLEOTIDE SEQUENCE</scope>
    <source>
        <strain evidence="12">Nanhai2018</strain>
        <tissue evidence="12">Muscle</tissue>
    </source>
</reference>
<dbReference type="InterPro" id="IPR007287">
    <property type="entry name" value="Sof1"/>
</dbReference>
<evidence type="ECO:0000256" key="10">
    <source>
        <dbReference type="SAM" id="MobiDB-lite"/>
    </source>
</evidence>
<evidence type="ECO:0000256" key="1">
    <source>
        <dbReference type="ARBA" id="ARBA00004604"/>
    </source>
</evidence>
<evidence type="ECO:0000256" key="6">
    <source>
        <dbReference type="ARBA" id="ARBA00023242"/>
    </source>
</evidence>
<evidence type="ECO:0000256" key="4">
    <source>
        <dbReference type="ARBA" id="ARBA00022574"/>
    </source>
</evidence>
<feature type="region of interest" description="Disordered" evidence="10">
    <location>
        <begin position="344"/>
        <end position="374"/>
    </location>
</feature>
<dbReference type="PRINTS" id="PR00320">
    <property type="entry name" value="GPROTEINBRPT"/>
</dbReference>
<dbReference type="InterPro" id="IPR015943">
    <property type="entry name" value="WD40/YVTN_repeat-like_dom_sf"/>
</dbReference>
<dbReference type="PROSITE" id="PS50294">
    <property type="entry name" value="WD_REPEATS_REGION"/>
    <property type="match status" value="1"/>
</dbReference>
<sequence>MCKHPKSLSTLLSGSCDGQVKVWNLATRKCTRTIHAHRGFVRGITMDRNCEYILTVGNDQTIKQWGVEPPVSEDLEEPVNTIIGKTVFTSIDHHWKDPVYATCGQQVDLWDISRADPLQSFTWGTDSIQSVKFNPVETSILASCTQDRHIVLYDMREVAPLRKVTLTMRTNTVAWNPMEAFMFTAANEDYQLYTFDMRRLDHAVCVHKDHVSAVIDVDFSPTGKEFVSGSFDQTIRIFPTMGNRSREVYHTKRMRHVSCIKWSSDNRYILSGSDEMNIRIWKANASEKLGKLDRREAAALEYNNKLMQKYKHHPQVRRIARHRHVPRSVYHETKVIREQLDSRKRKELNRRKNSKPGTVPRVFANTKPIVGQVE</sequence>
<feature type="repeat" description="WD" evidence="9">
    <location>
        <begin position="257"/>
        <end position="291"/>
    </location>
</feature>
<evidence type="ECO:0000313" key="13">
    <source>
        <dbReference type="Proteomes" id="UP001152320"/>
    </source>
</evidence>
<keyword evidence="6" id="KW-0539">Nucleus</keyword>
<feature type="domain" description="Sof1-like protein" evidence="11">
    <location>
        <begin position="283"/>
        <end position="368"/>
    </location>
</feature>
<evidence type="ECO:0000256" key="2">
    <source>
        <dbReference type="ARBA" id="ARBA00005649"/>
    </source>
</evidence>
<dbReference type="InterPro" id="IPR001680">
    <property type="entry name" value="WD40_rpt"/>
</dbReference>
<dbReference type="PANTHER" id="PTHR22851:SF0">
    <property type="entry name" value="DDB1- AND CUL4-ASSOCIATED FACTOR 13"/>
    <property type="match status" value="1"/>
</dbReference>
<protein>
    <recommendedName>
        <fullName evidence="3">DDB1- and CUL4-associated factor 13</fullName>
    </recommendedName>
    <alternativeName>
        <fullName evidence="8">WD repeat and SOF domain-containing protein 1</fullName>
    </alternativeName>
</protein>
<dbReference type="SMART" id="SM00320">
    <property type="entry name" value="WD40"/>
    <property type="match status" value="4"/>
</dbReference>
<keyword evidence="4 9" id="KW-0853">WD repeat</keyword>
<feature type="compositionally biased region" description="Basic residues" evidence="10">
    <location>
        <begin position="345"/>
        <end position="354"/>
    </location>
</feature>
<gene>
    <name evidence="12" type="ORF">HOLleu_35159</name>
</gene>
<dbReference type="CDD" id="cd00200">
    <property type="entry name" value="WD40"/>
    <property type="match status" value="1"/>
</dbReference>
<dbReference type="PROSITE" id="PS50082">
    <property type="entry name" value="WD_REPEATS_2"/>
    <property type="match status" value="4"/>
</dbReference>
<comment type="subcellular location">
    <subcellularLocation>
        <location evidence="1">Nucleus</location>
        <location evidence="1">Nucleolus</location>
    </subcellularLocation>
</comment>
<keyword evidence="13" id="KW-1185">Reference proteome</keyword>
<dbReference type="GO" id="GO:0032040">
    <property type="term" value="C:small-subunit processome"/>
    <property type="evidence" value="ECO:0007669"/>
    <property type="project" value="TreeGrafter"/>
</dbReference>
<feature type="repeat" description="WD" evidence="9">
    <location>
        <begin position="11"/>
        <end position="33"/>
    </location>
</feature>
<dbReference type="InterPro" id="IPR051733">
    <property type="entry name" value="WD_repeat_DCAF13/WDSOF1"/>
</dbReference>
<dbReference type="Pfam" id="PF00400">
    <property type="entry name" value="WD40"/>
    <property type="match status" value="5"/>
</dbReference>
<comment type="caution">
    <text evidence="12">The sequence shown here is derived from an EMBL/GenBank/DDBJ whole genome shotgun (WGS) entry which is preliminary data.</text>
</comment>
<dbReference type="SUPFAM" id="SSF50978">
    <property type="entry name" value="WD40 repeat-like"/>
    <property type="match status" value="1"/>
</dbReference>
<accession>A0A9Q0YP19</accession>
<evidence type="ECO:0000256" key="5">
    <source>
        <dbReference type="ARBA" id="ARBA00022737"/>
    </source>
</evidence>
<keyword evidence="5" id="KW-0677">Repeat</keyword>
<keyword evidence="7" id="KW-0687">Ribonucleoprotein</keyword>
<name>A0A9Q0YP19_HOLLE</name>
<dbReference type="InterPro" id="IPR019775">
    <property type="entry name" value="WD40_repeat_CS"/>
</dbReference>
<dbReference type="AlphaFoldDB" id="A0A9Q0YP19"/>
<feature type="repeat" description="WD" evidence="9">
    <location>
        <begin position="34"/>
        <end position="68"/>
    </location>
</feature>
<dbReference type="PROSITE" id="PS00678">
    <property type="entry name" value="WD_REPEATS_1"/>
    <property type="match status" value="1"/>
</dbReference>
<dbReference type="PANTHER" id="PTHR22851">
    <property type="entry name" value="U3 SMALL NUCLEOLAR RNA U3 SNORNA ASSOCIATED PROTEIN"/>
    <property type="match status" value="1"/>
</dbReference>
<evidence type="ECO:0000256" key="3">
    <source>
        <dbReference type="ARBA" id="ARBA00021762"/>
    </source>
</evidence>
<proteinExistence type="inferred from homology"/>
<evidence type="ECO:0000256" key="8">
    <source>
        <dbReference type="ARBA" id="ARBA00032239"/>
    </source>
</evidence>
<dbReference type="InterPro" id="IPR020472">
    <property type="entry name" value="WD40_PAC1"/>
</dbReference>
<dbReference type="OrthoDB" id="10249065at2759"/>
<dbReference type="Gene3D" id="2.130.10.10">
    <property type="entry name" value="YVTN repeat-like/Quinoprotein amine dehydrogenase"/>
    <property type="match status" value="2"/>
</dbReference>
<evidence type="ECO:0000256" key="9">
    <source>
        <dbReference type="PROSITE-ProRule" id="PRU00221"/>
    </source>
</evidence>
<organism evidence="12 13">
    <name type="scientific">Holothuria leucospilota</name>
    <name type="common">Black long sea cucumber</name>
    <name type="synonym">Mertensiothuria leucospilota</name>
    <dbReference type="NCBI Taxonomy" id="206669"/>
    <lineage>
        <taxon>Eukaryota</taxon>
        <taxon>Metazoa</taxon>
        <taxon>Echinodermata</taxon>
        <taxon>Eleutherozoa</taxon>
        <taxon>Echinozoa</taxon>
        <taxon>Holothuroidea</taxon>
        <taxon>Aspidochirotacea</taxon>
        <taxon>Aspidochirotida</taxon>
        <taxon>Holothuriidae</taxon>
        <taxon>Holothuria</taxon>
    </lineage>
</organism>
<evidence type="ECO:0000256" key="7">
    <source>
        <dbReference type="ARBA" id="ARBA00023274"/>
    </source>
</evidence>
<dbReference type="InterPro" id="IPR036322">
    <property type="entry name" value="WD40_repeat_dom_sf"/>
</dbReference>
<evidence type="ECO:0000313" key="12">
    <source>
        <dbReference type="EMBL" id="KAJ8025061.1"/>
    </source>
</evidence>
<dbReference type="GO" id="GO:0000462">
    <property type="term" value="P:maturation of SSU-rRNA from tricistronic rRNA transcript (SSU-rRNA, 5.8S rRNA, LSU-rRNA)"/>
    <property type="evidence" value="ECO:0007669"/>
    <property type="project" value="TreeGrafter"/>
</dbReference>
<comment type="similarity">
    <text evidence="2">Belongs to the WD repeat DCAF13/WDSOF1 family.</text>
</comment>